<dbReference type="InterPro" id="IPR045884">
    <property type="entry name" value="At5g59350-like"/>
</dbReference>
<accession>A0A9R0J190</accession>
<name>A0A9R0J190_SPIOL</name>
<reference evidence="3" key="2">
    <citation type="submission" date="2025-08" db="UniProtKB">
        <authorList>
            <consortium name="RefSeq"/>
        </authorList>
    </citation>
    <scope>IDENTIFICATION</scope>
    <source>
        <tissue evidence="3">Leaf</tissue>
    </source>
</reference>
<protein>
    <submittedName>
        <fullName evidence="3">Uncharacterized protein</fullName>
    </submittedName>
</protein>
<dbReference type="KEGG" id="soe:110798479"/>
<dbReference type="RefSeq" id="XP_021859349.1">
    <property type="nucleotide sequence ID" value="XM_022003657.2"/>
</dbReference>
<keyword evidence="1" id="KW-0812">Transmembrane</keyword>
<evidence type="ECO:0000256" key="1">
    <source>
        <dbReference type="SAM" id="Phobius"/>
    </source>
</evidence>
<keyword evidence="1" id="KW-0472">Membrane</keyword>
<gene>
    <name evidence="3" type="primary">LOC110798479</name>
</gene>
<dbReference type="OrthoDB" id="1707227at2759"/>
<organism evidence="2 3">
    <name type="scientific">Spinacia oleracea</name>
    <name type="common">Spinach</name>
    <dbReference type="NCBI Taxonomy" id="3562"/>
    <lineage>
        <taxon>Eukaryota</taxon>
        <taxon>Viridiplantae</taxon>
        <taxon>Streptophyta</taxon>
        <taxon>Embryophyta</taxon>
        <taxon>Tracheophyta</taxon>
        <taxon>Spermatophyta</taxon>
        <taxon>Magnoliopsida</taxon>
        <taxon>eudicotyledons</taxon>
        <taxon>Gunneridae</taxon>
        <taxon>Pentapetalae</taxon>
        <taxon>Caryophyllales</taxon>
        <taxon>Chenopodiaceae</taxon>
        <taxon>Chenopodioideae</taxon>
        <taxon>Anserineae</taxon>
        <taxon>Spinacia</taxon>
    </lineage>
</organism>
<dbReference type="GeneID" id="110798479"/>
<dbReference type="PANTHER" id="PTHR34054:SF2">
    <property type="entry name" value="EXPRESSED PROTEIN"/>
    <property type="match status" value="1"/>
</dbReference>
<proteinExistence type="predicted"/>
<keyword evidence="2" id="KW-1185">Reference proteome</keyword>
<dbReference type="Proteomes" id="UP000813463">
    <property type="component" value="Chromosome 1"/>
</dbReference>
<evidence type="ECO:0000313" key="3">
    <source>
        <dbReference type="RefSeq" id="XP_021859349.1"/>
    </source>
</evidence>
<evidence type="ECO:0000313" key="2">
    <source>
        <dbReference type="Proteomes" id="UP000813463"/>
    </source>
</evidence>
<dbReference type="PANTHER" id="PTHR34054">
    <property type="entry name" value="EXPRESSED PROTEIN"/>
    <property type="match status" value="1"/>
</dbReference>
<dbReference type="AlphaFoldDB" id="A0A9R0J190"/>
<keyword evidence="1" id="KW-1133">Transmembrane helix</keyword>
<sequence>MTMKSLSRIGIGLSVVFTCLLLALVAEIYYLLWWKRRVINREIKDNPTRTEFFTICCLKESRKSSVFDASTRIGNDENNKQDYSVKPLEENGVLGVELMLTGPPRFLFPIKEETREDLESEDGKSREGKRSLSDLIKNDNNVVSPQYLTPISSPFLTPMGSTHSSQSGNGYNPFYEASSDAEFNKIVKLSPPPKFKFLRDAEEKLQKKLMLIQEAKMEANVNRIREEEDEDNGSNLISIIVDKNKENGSNSSSSEVISQSNRKFKSFLAM</sequence>
<feature type="transmembrane region" description="Helical" evidence="1">
    <location>
        <begin position="6"/>
        <end position="32"/>
    </location>
</feature>
<reference evidence="2" key="1">
    <citation type="journal article" date="2021" name="Nat. Commun.">
        <title>Genomic analyses provide insights into spinach domestication and the genetic basis of agronomic traits.</title>
        <authorList>
            <person name="Cai X."/>
            <person name="Sun X."/>
            <person name="Xu C."/>
            <person name="Sun H."/>
            <person name="Wang X."/>
            <person name="Ge C."/>
            <person name="Zhang Z."/>
            <person name="Wang Q."/>
            <person name="Fei Z."/>
            <person name="Jiao C."/>
            <person name="Wang Q."/>
        </authorList>
    </citation>
    <scope>NUCLEOTIDE SEQUENCE [LARGE SCALE GENOMIC DNA]</scope>
    <source>
        <strain evidence="2">cv. Varoflay</strain>
    </source>
</reference>